<comment type="similarity">
    <text evidence="2">Belongs to the DsbD family.</text>
</comment>
<evidence type="ECO:0000256" key="3">
    <source>
        <dbReference type="ARBA" id="ARBA00022692"/>
    </source>
</evidence>
<comment type="caution">
    <text evidence="8">The sequence shown here is derived from an EMBL/GenBank/DDBJ whole genome shotgun (WGS) entry which is preliminary data.</text>
</comment>
<accession>A0ABV6GLF3</accession>
<evidence type="ECO:0000256" key="5">
    <source>
        <dbReference type="ARBA" id="ARBA00023136"/>
    </source>
</evidence>
<dbReference type="Pfam" id="PF02683">
    <property type="entry name" value="DsbD_TM"/>
    <property type="match status" value="1"/>
</dbReference>
<evidence type="ECO:0000256" key="2">
    <source>
        <dbReference type="ARBA" id="ARBA00006143"/>
    </source>
</evidence>
<dbReference type="InterPro" id="IPR051790">
    <property type="entry name" value="Cytochrome_c-biogenesis_DsbD"/>
</dbReference>
<dbReference type="PANTHER" id="PTHR31272">
    <property type="entry name" value="CYTOCHROME C-TYPE BIOGENESIS PROTEIN HI_1454-RELATED"/>
    <property type="match status" value="1"/>
</dbReference>
<feature type="transmembrane region" description="Helical" evidence="6">
    <location>
        <begin position="88"/>
        <end position="108"/>
    </location>
</feature>
<feature type="transmembrane region" description="Helical" evidence="6">
    <location>
        <begin position="53"/>
        <end position="82"/>
    </location>
</feature>
<evidence type="ECO:0000313" key="8">
    <source>
        <dbReference type="EMBL" id="MFC0274489.1"/>
    </source>
</evidence>
<feature type="transmembrane region" description="Helical" evidence="6">
    <location>
        <begin position="6"/>
        <end position="32"/>
    </location>
</feature>
<keyword evidence="5 6" id="KW-0472">Membrane</keyword>
<comment type="subcellular location">
    <subcellularLocation>
        <location evidence="1">Membrane</location>
        <topology evidence="1">Multi-pass membrane protein</topology>
    </subcellularLocation>
</comment>
<feature type="transmembrane region" description="Helical" evidence="6">
    <location>
        <begin position="128"/>
        <end position="152"/>
    </location>
</feature>
<organism evidence="8 9">
    <name type="scientific">Metabacillus herbersteinensis</name>
    <dbReference type="NCBI Taxonomy" id="283816"/>
    <lineage>
        <taxon>Bacteria</taxon>
        <taxon>Bacillati</taxon>
        <taxon>Bacillota</taxon>
        <taxon>Bacilli</taxon>
        <taxon>Bacillales</taxon>
        <taxon>Bacillaceae</taxon>
        <taxon>Metabacillus</taxon>
    </lineage>
</organism>
<reference evidence="8 9" key="1">
    <citation type="submission" date="2024-09" db="EMBL/GenBank/DDBJ databases">
        <authorList>
            <person name="Sun Q."/>
            <person name="Mori K."/>
        </authorList>
    </citation>
    <scope>NUCLEOTIDE SEQUENCE [LARGE SCALE GENOMIC DNA]</scope>
    <source>
        <strain evidence="8 9">CCM 7228</strain>
    </source>
</reference>
<sequence>MENVTFILAFLGGLLAFLSPCCLPLYPSFISYITGLSISELNGEKNRLHRRKILLHSIFFSIGFSVIYYILGFSFSGIGSIFRDYQDLIRMLGGIFIVLMGLFMLEVFQPKFMLKDTRVQKKRNVGYLNSFLIGLGFAAGWTPCIGPIFGVIMSASALNPSQAFINITGYSLGFCVPFIVMAFFISKTKFILRHSRALMKIGGVIMIVIGILLYFDQMTYFNVWFSDVQYRLYDLFNIEL</sequence>
<evidence type="ECO:0000256" key="1">
    <source>
        <dbReference type="ARBA" id="ARBA00004141"/>
    </source>
</evidence>
<gene>
    <name evidence="8" type="ORF">ACFFIX_24460</name>
</gene>
<feature type="domain" description="Cytochrome C biogenesis protein transmembrane" evidence="7">
    <location>
        <begin position="6"/>
        <end position="212"/>
    </location>
</feature>
<feature type="transmembrane region" description="Helical" evidence="6">
    <location>
        <begin position="197"/>
        <end position="215"/>
    </location>
</feature>
<evidence type="ECO:0000313" key="9">
    <source>
        <dbReference type="Proteomes" id="UP001589854"/>
    </source>
</evidence>
<proteinExistence type="inferred from homology"/>
<keyword evidence="9" id="KW-1185">Reference proteome</keyword>
<name>A0ABV6GLF3_9BACI</name>
<dbReference type="Proteomes" id="UP001589854">
    <property type="component" value="Unassembled WGS sequence"/>
</dbReference>
<feature type="transmembrane region" description="Helical" evidence="6">
    <location>
        <begin position="164"/>
        <end position="185"/>
    </location>
</feature>
<dbReference type="PANTHER" id="PTHR31272:SF4">
    <property type="entry name" value="CYTOCHROME C-TYPE BIOGENESIS PROTEIN HI_1454-RELATED"/>
    <property type="match status" value="1"/>
</dbReference>
<keyword evidence="3 6" id="KW-0812">Transmembrane</keyword>
<keyword evidence="4 6" id="KW-1133">Transmembrane helix</keyword>
<dbReference type="RefSeq" id="WP_378938785.1">
    <property type="nucleotide sequence ID" value="NZ_JBHLVO010000037.1"/>
</dbReference>
<evidence type="ECO:0000256" key="6">
    <source>
        <dbReference type="SAM" id="Phobius"/>
    </source>
</evidence>
<dbReference type="EMBL" id="JBHLVO010000037">
    <property type="protein sequence ID" value="MFC0274489.1"/>
    <property type="molecule type" value="Genomic_DNA"/>
</dbReference>
<protein>
    <submittedName>
        <fullName evidence="8">Cytochrome c biogenesis CcdA family protein</fullName>
    </submittedName>
</protein>
<dbReference type="InterPro" id="IPR003834">
    <property type="entry name" value="Cyt_c_assmbl_TM_dom"/>
</dbReference>
<evidence type="ECO:0000259" key="7">
    <source>
        <dbReference type="Pfam" id="PF02683"/>
    </source>
</evidence>
<evidence type="ECO:0000256" key="4">
    <source>
        <dbReference type="ARBA" id="ARBA00022989"/>
    </source>
</evidence>